<evidence type="ECO:0000256" key="1">
    <source>
        <dbReference type="SAM" id="Coils"/>
    </source>
</evidence>
<proteinExistence type="predicted"/>
<keyword evidence="4" id="KW-1185">Reference proteome</keyword>
<evidence type="ECO:0000313" key="4">
    <source>
        <dbReference type="Proteomes" id="UP000216300"/>
    </source>
</evidence>
<feature type="region of interest" description="Disordered" evidence="2">
    <location>
        <begin position="1"/>
        <end position="60"/>
    </location>
</feature>
<dbReference type="Proteomes" id="UP000216300">
    <property type="component" value="Unassembled WGS sequence"/>
</dbReference>
<gene>
    <name evidence="3" type="ORF">CGZ91_00655</name>
</gene>
<reference evidence="3 4" key="1">
    <citation type="submission" date="2017-07" db="EMBL/GenBank/DDBJ databases">
        <title>Draft whole genome sequences of clinical Proprionibacteriaceae strains.</title>
        <authorList>
            <person name="Bernier A.-M."/>
            <person name="Bernard K."/>
            <person name="Domingo M.-C."/>
        </authorList>
    </citation>
    <scope>NUCLEOTIDE SEQUENCE [LARGE SCALE GENOMIC DNA]</scope>
    <source>
        <strain evidence="3 4">NML 150081</strain>
    </source>
</reference>
<organism evidence="3 4">
    <name type="scientific">Parenemella sanctibonifatiensis</name>
    <dbReference type="NCBI Taxonomy" id="2016505"/>
    <lineage>
        <taxon>Bacteria</taxon>
        <taxon>Bacillati</taxon>
        <taxon>Actinomycetota</taxon>
        <taxon>Actinomycetes</taxon>
        <taxon>Propionibacteriales</taxon>
        <taxon>Propionibacteriaceae</taxon>
        <taxon>Parenemella</taxon>
    </lineage>
</organism>
<accession>A0A255ER36</accession>
<protein>
    <submittedName>
        <fullName evidence="3">Uncharacterized protein</fullName>
    </submittedName>
</protein>
<dbReference type="EMBL" id="NMVJ01000001">
    <property type="protein sequence ID" value="OYN92065.1"/>
    <property type="molecule type" value="Genomic_DNA"/>
</dbReference>
<dbReference type="RefSeq" id="WP_094452085.1">
    <property type="nucleotide sequence ID" value="NZ_NMVJ01000001.1"/>
</dbReference>
<keyword evidence="1" id="KW-0175">Coiled coil</keyword>
<evidence type="ECO:0000313" key="3">
    <source>
        <dbReference type="EMBL" id="OYN92065.1"/>
    </source>
</evidence>
<sequence length="340" mass="37400">MSDRLTISGTPRLGGTGVEAPRLGSGSGAGPEVHEIPEVEWGRGDGPRLERRPRLEGGPEWRFLPKPPMIPLPVDPYSSLLNRTLDQARTVIRRAQLALMPIAVPYAPAHQADAGFTSDVSSGPAVLRPIPQIPTLPAWPTDQARRQYVELGQEVERLQQRARELASTFRTGDDLEQYAEQVADHKRGLETWTEKLAPVTLENLHPGEWWEGLAGEGYRSQVSKQAESLPGLIESTEKVHGELTALERELNDTLLDLAGEWVMAYLMLSSSTSRVSSEFGAIISLPFIRQQVTSLADGMERWATSYARVGTVADTITQLADQLPPWTSPLRLLVGEAYTA</sequence>
<feature type="coiled-coil region" evidence="1">
    <location>
        <begin position="141"/>
        <end position="195"/>
    </location>
</feature>
<dbReference type="AlphaFoldDB" id="A0A255ER36"/>
<feature type="compositionally biased region" description="Basic and acidic residues" evidence="2">
    <location>
        <begin position="32"/>
        <end position="59"/>
    </location>
</feature>
<name>A0A255ER36_9ACTN</name>
<comment type="caution">
    <text evidence="3">The sequence shown here is derived from an EMBL/GenBank/DDBJ whole genome shotgun (WGS) entry which is preliminary data.</text>
</comment>
<evidence type="ECO:0000256" key="2">
    <source>
        <dbReference type="SAM" id="MobiDB-lite"/>
    </source>
</evidence>